<evidence type="ECO:0000256" key="2">
    <source>
        <dbReference type="ARBA" id="ARBA00022692"/>
    </source>
</evidence>
<evidence type="ECO:0000313" key="7">
    <source>
        <dbReference type="EMBL" id="AVW90269.1"/>
    </source>
</evidence>
<evidence type="ECO:0000256" key="5">
    <source>
        <dbReference type="SAM" id="Phobius"/>
    </source>
</evidence>
<evidence type="ECO:0000256" key="3">
    <source>
        <dbReference type="ARBA" id="ARBA00022989"/>
    </source>
</evidence>
<feature type="transmembrane region" description="Helical" evidence="5">
    <location>
        <begin position="343"/>
        <end position="361"/>
    </location>
</feature>
<feature type="transmembrane region" description="Helical" evidence="5">
    <location>
        <begin position="232"/>
        <end position="251"/>
    </location>
</feature>
<sequence length="455" mass="48257">MLGQDSSKAVVPHEVARIGEILPNWKPHLTHICATWRKCDLWRRQGASYLCQSALNYAPLTRFNTALEPDMAKTFLRALTLSRGPMLALGAVGVIWGTFAAMVPVIKAQAQASDAAFGTALLGSAAGGMVAMYIAPKLSEALGRFVLLFLAVLSVLVLQLPVFVTSTGRLLPVMAAMGIAVASLDINANLRVSQLEDRHGLHLMNLNHAMFSLCFGAAAVLVAALRHSGWSIAQILPLMGGGVLVLGALSFEGRDPVVPDTDEEATPAMPGLPWRPILLVAVMLFVSFMGENAIESWSALFLERELGGEAGQGGFGPSMLGFTMAGFRLLGHLGTQRLGEARVVFWSGVLGVVGALVLSQAQTQPIALFGIAVTAIGMAVIVPTATSLLGKRVSRRHRNVAISRAWMLGFVGFFVGPSTIGFVSDHFGLRVAFLCVTGMLALIIPAVLALTRVQN</sequence>
<proteinExistence type="predicted"/>
<dbReference type="KEGG" id="cbak:DA792_03545"/>
<dbReference type="Proteomes" id="UP000241447">
    <property type="component" value="Chromosome"/>
</dbReference>
<feature type="transmembrane region" description="Helical" evidence="5">
    <location>
        <begin position="142"/>
        <end position="164"/>
    </location>
</feature>
<dbReference type="PANTHER" id="PTHR23514:SF13">
    <property type="entry name" value="INNER MEMBRANE PROTEIN YBJJ"/>
    <property type="match status" value="1"/>
</dbReference>
<dbReference type="EMBL" id="CP028475">
    <property type="protein sequence ID" value="AVW90269.1"/>
    <property type="molecule type" value="Genomic_DNA"/>
</dbReference>
<dbReference type="PANTHER" id="PTHR23514">
    <property type="entry name" value="BYPASS OF STOP CODON PROTEIN 6"/>
    <property type="match status" value="1"/>
</dbReference>
<organism evidence="7 8">
    <name type="scientific">Celeribacter baekdonensis</name>
    <dbReference type="NCBI Taxonomy" id="875171"/>
    <lineage>
        <taxon>Bacteria</taxon>
        <taxon>Pseudomonadati</taxon>
        <taxon>Pseudomonadota</taxon>
        <taxon>Alphaproteobacteria</taxon>
        <taxon>Rhodobacterales</taxon>
        <taxon>Roseobacteraceae</taxon>
        <taxon>Celeribacter</taxon>
    </lineage>
</organism>
<reference evidence="7 8" key="1">
    <citation type="submission" date="2018-03" db="EMBL/GenBank/DDBJ databases">
        <title>The Complete Genome of Celeribacter baekdonensis strain LH4, a Thiosulfate-Oxidizing Alphaproteobacterium Isolated from Gulf of Mexico Continental Slope Sediments.</title>
        <authorList>
            <person name="Flood B.E."/>
            <person name="Bailey J.V."/>
            <person name="Leprich D."/>
        </authorList>
    </citation>
    <scope>NUCLEOTIDE SEQUENCE [LARGE SCALE GENOMIC DNA]</scope>
    <source>
        <strain evidence="7 8">LH4</strain>
    </source>
</reference>
<feature type="transmembrane region" description="Helical" evidence="5">
    <location>
        <begin position="115"/>
        <end position="135"/>
    </location>
</feature>
<feature type="transmembrane region" description="Helical" evidence="5">
    <location>
        <begin position="209"/>
        <end position="226"/>
    </location>
</feature>
<dbReference type="InterPro" id="IPR051788">
    <property type="entry name" value="MFS_Transporter"/>
</dbReference>
<feature type="transmembrane region" description="Helical" evidence="5">
    <location>
        <begin position="272"/>
        <end position="290"/>
    </location>
</feature>
<evidence type="ECO:0000256" key="1">
    <source>
        <dbReference type="ARBA" id="ARBA00004141"/>
    </source>
</evidence>
<comment type="subcellular location">
    <subcellularLocation>
        <location evidence="1">Membrane</location>
        <topology evidence="1">Multi-pass membrane protein</topology>
    </subcellularLocation>
</comment>
<dbReference type="GO" id="GO:0016020">
    <property type="term" value="C:membrane"/>
    <property type="evidence" value="ECO:0007669"/>
    <property type="project" value="UniProtKB-SubCell"/>
</dbReference>
<dbReference type="AlphaFoldDB" id="A0A2R4LZJ0"/>
<dbReference type="PROSITE" id="PS50850">
    <property type="entry name" value="MFS"/>
    <property type="match status" value="1"/>
</dbReference>
<accession>A0A2R4LZJ0</accession>
<evidence type="ECO:0000259" key="6">
    <source>
        <dbReference type="PROSITE" id="PS50850"/>
    </source>
</evidence>
<dbReference type="Pfam" id="PF07690">
    <property type="entry name" value="MFS_1"/>
    <property type="match status" value="1"/>
</dbReference>
<dbReference type="Gene3D" id="1.20.1250.20">
    <property type="entry name" value="MFS general substrate transporter like domains"/>
    <property type="match status" value="1"/>
</dbReference>
<protein>
    <submittedName>
        <fullName evidence="7">MFS transporter</fullName>
    </submittedName>
</protein>
<feature type="domain" description="Major facilitator superfamily (MFS) profile" evidence="6">
    <location>
        <begin position="276"/>
        <end position="455"/>
    </location>
</feature>
<keyword evidence="2 5" id="KW-0812">Transmembrane</keyword>
<name>A0A2R4LZJ0_9RHOB</name>
<dbReference type="SUPFAM" id="SSF103473">
    <property type="entry name" value="MFS general substrate transporter"/>
    <property type="match status" value="1"/>
</dbReference>
<gene>
    <name evidence="7" type="ORF">DA792_03545</name>
</gene>
<feature type="transmembrane region" description="Helical" evidence="5">
    <location>
        <begin position="401"/>
        <end position="423"/>
    </location>
</feature>
<evidence type="ECO:0000256" key="4">
    <source>
        <dbReference type="ARBA" id="ARBA00023136"/>
    </source>
</evidence>
<evidence type="ECO:0000313" key="8">
    <source>
        <dbReference type="Proteomes" id="UP000241447"/>
    </source>
</evidence>
<dbReference type="InterPro" id="IPR020846">
    <property type="entry name" value="MFS_dom"/>
</dbReference>
<feature type="transmembrane region" description="Helical" evidence="5">
    <location>
        <begin position="429"/>
        <end position="450"/>
    </location>
</feature>
<feature type="transmembrane region" description="Helical" evidence="5">
    <location>
        <begin position="86"/>
        <end position="103"/>
    </location>
</feature>
<feature type="transmembrane region" description="Helical" evidence="5">
    <location>
        <begin position="367"/>
        <end position="389"/>
    </location>
</feature>
<dbReference type="GO" id="GO:0022857">
    <property type="term" value="F:transmembrane transporter activity"/>
    <property type="evidence" value="ECO:0007669"/>
    <property type="project" value="InterPro"/>
</dbReference>
<feature type="transmembrane region" description="Helical" evidence="5">
    <location>
        <begin position="310"/>
        <end position="331"/>
    </location>
</feature>
<dbReference type="InterPro" id="IPR036259">
    <property type="entry name" value="MFS_trans_sf"/>
</dbReference>
<dbReference type="InterPro" id="IPR011701">
    <property type="entry name" value="MFS"/>
</dbReference>
<keyword evidence="4 5" id="KW-0472">Membrane</keyword>
<feature type="transmembrane region" description="Helical" evidence="5">
    <location>
        <begin position="170"/>
        <end position="188"/>
    </location>
</feature>
<keyword evidence="3 5" id="KW-1133">Transmembrane helix</keyword>